<gene>
    <name evidence="1" type="ORF">LSALG_LOCUS8175</name>
</gene>
<dbReference type="EMBL" id="OX465077">
    <property type="protein sequence ID" value="CAI9267711.1"/>
    <property type="molecule type" value="Genomic_DNA"/>
</dbReference>
<accession>A0AA35V6D6</accession>
<evidence type="ECO:0000313" key="2">
    <source>
        <dbReference type="Proteomes" id="UP001177003"/>
    </source>
</evidence>
<dbReference type="Proteomes" id="UP001177003">
    <property type="component" value="Chromosome 1"/>
</dbReference>
<proteinExistence type="predicted"/>
<evidence type="ECO:0000313" key="1">
    <source>
        <dbReference type="EMBL" id="CAI9267711.1"/>
    </source>
</evidence>
<name>A0AA35V6D6_LACSI</name>
<reference evidence="1" key="1">
    <citation type="submission" date="2023-04" db="EMBL/GenBank/DDBJ databases">
        <authorList>
            <person name="Vijverberg K."/>
            <person name="Xiong W."/>
            <person name="Schranz E."/>
        </authorList>
    </citation>
    <scope>NUCLEOTIDE SEQUENCE</scope>
</reference>
<organism evidence="1 2">
    <name type="scientific">Lactuca saligna</name>
    <name type="common">Willowleaf lettuce</name>
    <dbReference type="NCBI Taxonomy" id="75948"/>
    <lineage>
        <taxon>Eukaryota</taxon>
        <taxon>Viridiplantae</taxon>
        <taxon>Streptophyta</taxon>
        <taxon>Embryophyta</taxon>
        <taxon>Tracheophyta</taxon>
        <taxon>Spermatophyta</taxon>
        <taxon>Magnoliopsida</taxon>
        <taxon>eudicotyledons</taxon>
        <taxon>Gunneridae</taxon>
        <taxon>Pentapetalae</taxon>
        <taxon>asterids</taxon>
        <taxon>campanulids</taxon>
        <taxon>Asterales</taxon>
        <taxon>Asteraceae</taxon>
        <taxon>Cichorioideae</taxon>
        <taxon>Cichorieae</taxon>
        <taxon>Lactucinae</taxon>
        <taxon>Lactuca</taxon>
    </lineage>
</organism>
<protein>
    <submittedName>
        <fullName evidence="1">Uncharacterized protein</fullName>
    </submittedName>
</protein>
<keyword evidence="2" id="KW-1185">Reference proteome</keyword>
<sequence>MEIIPRSNEDPGLANTSLTCSTVVAASDFIHCIGFVHHSSVKSQPADHCPPILPPPASINVDTKLFIVGVCSSTTIVPSLLSPQKSTSTPKKFQSLKQKLTCHPSISYVDSISAIW</sequence>
<dbReference type="AlphaFoldDB" id="A0AA35V6D6"/>